<dbReference type="InterPro" id="IPR001045">
    <property type="entry name" value="Spermi_synthase"/>
</dbReference>
<proteinExistence type="inferred from homology"/>
<evidence type="ECO:0000256" key="9">
    <source>
        <dbReference type="ARBA" id="ARBA00023270"/>
    </source>
</evidence>
<evidence type="ECO:0000256" key="2">
    <source>
        <dbReference type="ARBA" id="ARBA00007867"/>
    </source>
</evidence>
<keyword evidence="9" id="KW-0704">Schiff base</keyword>
<reference evidence="14 15" key="1">
    <citation type="journal article" date="2015" name="Plant Cell">
        <title>Oil accumulation by the oleaginous diatom Fistulifera solaris as revealed by the genome and transcriptome.</title>
        <authorList>
            <person name="Tanaka T."/>
            <person name="Maeda Y."/>
            <person name="Veluchamy A."/>
            <person name="Tanaka M."/>
            <person name="Abida H."/>
            <person name="Marechal E."/>
            <person name="Bowler C."/>
            <person name="Muto M."/>
            <person name="Sunaga Y."/>
            <person name="Tanaka M."/>
            <person name="Yoshino T."/>
            <person name="Taniguchi T."/>
            <person name="Fukuda Y."/>
            <person name="Nemoto M."/>
            <person name="Matsumoto M."/>
            <person name="Wong P.S."/>
            <person name="Aburatani S."/>
            <person name="Fujibuchi W."/>
        </authorList>
    </citation>
    <scope>NUCLEOTIDE SEQUENCE [LARGE SCALE GENOMIC DNA]</scope>
    <source>
        <strain evidence="14 15">JPCC DA0580</strain>
    </source>
</reference>
<organism evidence="14 15">
    <name type="scientific">Fistulifera solaris</name>
    <name type="common">Oleaginous diatom</name>
    <dbReference type="NCBI Taxonomy" id="1519565"/>
    <lineage>
        <taxon>Eukaryota</taxon>
        <taxon>Sar</taxon>
        <taxon>Stramenopiles</taxon>
        <taxon>Ochrophyta</taxon>
        <taxon>Bacillariophyta</taxon>
        <taxon>Bacillariophyceae</taxon>
        <taxon>Bacillariophycidae</taxon>
        <taxon>Naviculales</taxon>
        <taxon>Naviculaceae</taxon>
        <taxon>Fistulifera</taxon>
    </lineage>
</organism>
<evidence type="ECO:0000313" key="15">
    <source>
        <dbReference type="Proteomes" id="UP000198406"/>
    </source>
</evidence>
<protein>
    <recommendedName>
        <fullName evidence="13">PABS domain-containing protein</fullName>
    </recommendedName>
</protein>
<dbReference type="SUPFAM" id="SSF53335">
    <property type="entry name" value="S-adenosyl-L-methionine-dependent methyltransferases"/>
    <property type="match status" value="1"/>
</dbReference>
<keyword evidence="10" id="KW-0670">Pyruvate</keyword>
<dbReference type="Pfam" id="PF01564">
    <property type="entry name" value="Spermine_synth"/>
    <property type="match status" value="1"/>
</dbReference>
<dbReference type="EMBL" id="BDSP01000168">
    <property type="protein sequence ID" value="GAX21505.1"/>
    <property type="molecule type" value="Genomic_DNA"/>
</dbReference>
<dbReference type="GO" id="GO:0010487">
    <property type="term" value="F:thermospermine synthase activity"/>
    <property type="evidence" value="ECO:0007669"/>
    <property type="project" value="UniProtKB-ARBA"/>
</dbReference>
<evidence type="ECO:0000259" key="13">
    <source>
        <dbReference type="PROSITE" id="PS51006"/>
    </source>
</evidence>
<dbReference type="InParanoid" id="A0A1Z5K5P1"/>
<dbReference type="Proteomes" id="UP000198406">
    <property type="component" value="Unassembled WGS sequence"/>
</dbReference>
<dbReference type="Gene3D" id="3.40.50.150">
    <property type="entry name" value="Vaccinia Virus protein VP39"/>
    <property type="match status" value="1"/>
</dbReference>
<evidence type="ECO:0000313" key="14">
    <source>
        <dbReference type="EMBL" id="GAX21505.1"/>
    </source>
</evidence>
<dbReference type="SUPFAM" id="SSF56276">
    <property type="entry name" value="S-adenosylmethionine decarboxylase"/>
    <property type="match status" value="1"/>
</dbReference>
<evidence type="ECO:0000256" key="4">
    <source>
        <dbReference type="ARBA" id="ARBA00022793"/>
    </source>
</evidence>
<comment type="similarity">
    <text evidence="2">Belongs to the spermidine/spermine synthase family.</text>
</comment>
<keyword evidence="8" id="KW-0456">Lyase</keyword>
<dbReference type="NCBIfam" id="TIGR03330">
    <property type="entry name" value="SAM_DCase_Bsu"/>
    <property type="match status" value="1"/>
</dbReference>
<keyword evidence="12" id="KW-0472">Membrane</keyword>
<evidence type="ECO:0000256" key="1">
    <source>
        <dbReference type="ARBA" id="ARBA00001928"/>
    </source>
</evidence>
<dbReference type="PANTHER" id="PTHR43317">
    <property type="entry name" value="THERMOSPERMINE SYNTHASE ACAULIS5"/>
    <property type="match status" value="1"/>
</dbReference>
<keyword evidence="5" id="KW-0068">Autocatalytic cleavage</keyword>
<dbReference type="OrthoDB" id="38125at2759"/>
<feature type="domain" description="PABS" evidence="13">
    <location>
        <begin position="200"/>
        <end position="508"/>
    </location>
</feature>
<evidence type="ECO:0000256" key="3">
    <source>
        <dbReference type="ARBA" id="ARBA00022679"/>
    </source>
</evidence>
<dbReference type="InterPro" id="IPR016067">
    <property type="entry name" value="S-AdoMet_deCO2ase_core"/>
</dbReference>
<evidence type="ECO:0000256" key="5">
    <source>
        <dbReference type="ARBA" id="ARBA00022813"/>
    </source>
</evidence>
<keyword evidence="12" id="KW-1133">Transmembrane helix</keyword>
<dbReference type="InterPro" id="IPR003826">
    <property type="entry name" value="AdoMetDC_fam_prok"/>
</dbReference>
<evidence type="ECO:0000256" key="11">
    <source>
        <dbReference type="PROSITE-ProRule" id="PRU00354"/>
    </source>
</evidence>
<keyword evidence="4" id="KW-0210">Decarboxylase</keyword>
<dbReference type="AlphaFoldDB" id="A0A1Z5K5P1"/>
<dbReference type="InterPro" id="IPR029063">
    <property type="entry name" value="SAM-dependent_MTases_sf"/>
</dbReference>
<dbReference type="InterPro" id="IPR017716">
    <property type="entry name" value="S-AdoMet_deCOase_pro-enz"/>
</dbReference>
<keyword evidence="12" id="KW-0812">Transmembrane</keyword>
<keyword evidence="6 11" id="KW-0620">Polyamine biosynthesis</keyword>
<dbReference type="InterPro" id="IPR030373">
    <property type="entry name" value="PABS_CS"/>
</dbReference>
<evidence type="ECO:0000256" key="12">
    <source>
        <dbReference type="SAM" id="Phobius"/>
    </source>
</evidence>
<keyword evidence="15" id="KW-1185">Reference proteome</keyword>
<evidence type="ECO:0000256" key="8">
    <source>
        <dbReference type="ARBA" id="ARBA00023239"/>
    </source>
</evidence>
<feature type="active site" description="Proton acceptor" evidence="11">
    <location>
        <position position="414"/>
    </location>
</feature>
<dbReference type="InterPro" id="IPR030374">
    <property type="entry name" value="PABS"/>
</dbReference>
<keyword evidence="7" id="KW-0865">Zymogen</keyword>
<evidence type="ECO:0000256" key="10">
    <source>
        <dbReference type="ARBA" id="ARBA00023317"/>
    </source>
</evidence>
<dbReference type="GO" id="GO:0004014">
    <property type="term" value="F:adenosylmethionine decarboxylase activity"/>
    <property type="evidence" value="ECO:0007669"/>
    <property type="project" value="InterPro"/>
</dbReference>
<evidence type="ECO:0000256" key="6">
    <source>
        <dbReference type="ARBA" id="ARBA00023115"/>
    </source>
</evidence>
<comment type="caution">
    <text evidence="14">The sequence shown here is derived from an EMBL/GenBank/DDBJ whole genome shotgun (WGS) entry which is preliminary data.</text>
</comment>
<dbReference type="PROSITE" id="PS51006">
    <property type="entry name" value="PABS_2"/>
    <property type="match status" value="1"/>
</dbReference>
<gene>
    <name evidence="14" type="ORF">FisN_4Hh568</name>
</gene>
<dbReference type="Pfam" id="PF02675">
    <property type="entry name" value="AdoMet_dc"/>
    <property type="match status" value="1"/>
</dbReference>
<sequence length="752" mass="84920">MATADDQRRLYRVDIRVFLVAITCAMAASFILGVSLAPVPVLDDNMKSTLIHSSPANPSVRDEFFKISEEDIASVEEKHLPAGQHLLVDIEYVDEDFLNSEERLSKAMVDTVKESGLHMLSYHCHALVPSGVSCVGVLLESHISFHTWPAEGVITLDLFTCGSKPLLPAVETIERLFGIPSTKNPDQKIHTQWSHELRGFRPEEEVKKNYLADSSDLSLWVLSPLEMYSKKRVYSGRTKFQQVDIWDLVELVDTPSYEDVIKYNMTPGDPRLNSPEYSTPDRLLFLDGTIQSVYSSEHVYHEALVHPAMFAHPNPKNVVILGGGEGATLREVLKHKTIEAAIMLEIDEELIPIVREHLASMSDCSDLLGRADNCFDDKLADVKFTDGRQWFVDQYGASSSVVPQYKELDIIILDALDPEDGSEISNQLYSDESFVDALINSLSEEGILVIQIGTAASIDDPRPDFGLYKQREFLFNLIEANPTIEAMFVYEEAHCGFMEPHAFLIACKSANCRGRWYARSDQVDFQIYERIVRTHSKKRALTFFDGTTQRSYQWPKKGWETVYCRREPMPFECAYRTMDKNAGLFELDLDDEKQSSFRVSIETDEKGETVSKLFATVDIPKGSFILSEHMASSLMINSRNFEGLKGNVEAGGDNVSVISDLLAFFEEYAHESGASGSNQHYVEVGGSVLVRRSENEGEVNIARWLPPHPERKRPKFSPVYERHRMSFDLFLVASKDIDAGDEIVMARKTWVN</sequence>
<feature type="transmembrane region" description="Helical" evidence="12">
    <location>
        <begin position="17"/>
        <end position="39"/>
    </location>
</feature>
<dbReference type="HAMAP" id="MF_00198">
    <property type="entry name" value="Spermidine_synth"/>
    <property type="match status" value="1"/>
</dbReference>
<dbReference type="Gene3D" id="3.60.90.10">
    <property type="entry name" value="S-adenosylmethionine decarboxylase"/>
    <property type="match status" value="1"/>
</dbReference>
<keyword evidence="3 11" id="KW-0808">Transferase</keyword>
<dbReference type="PANTHER" id="PTHR43317:SF1">
    <property type="entry name" value="THERMOSPERMINE SYNTHASE ACAULIS5"/>
    <property type="match status" value="1"/>
</dbReference>
<comment type="cofactor">
    <cofactor evidence="1">
        <name>pyruvate</name>
        <dbReference type="ChEBI" id="CHEBI:15361"/>
    </cofactor>
</comment>
<dbReference type="GO" id="GO:0008295">
    <property type="term" value="P:spermidine biosynthetic process"/>
    <property type="evidence" value="ECO:0007669"/>
    <property type="project" value="InterPro"/>
</dbReference>
<name>A0A1Z5K5P1_FISSO</name>
<dbReference type="PROSITE" id="PS01330">
    <property type="entry name" value="PABS_1"/>
    <property type="match status" value="1"/>
</dbReference>
<evidence type="ECO:0000256" key="7">
    <source>
        <dbReference type="ARBA" id="ARBA00023145"/>
    </source>
</evidence>
<accession>A0A1Z5K5P1</accession>